<evidence type="ECO:0000256" key="1">
    <source>
        <dbReference type="SAM" id="MobiDB-lite"/>
    </source>
</evidence>
<organism evidence="2">
    <name type="scientific">Sesamum latifolium</name>
    <dbReference type="NCBI Taxonomy" id="2727402"/>
    <lineage>
        <taxon>Eukaryota</taxon>
        <taxon>Viridiplantae</taxon>
        <taxon>Streptophyta</taxon>
        <taxon>Embryophyta</taxon>
        <taxon>Tracheophyta</taxon>
        <taxon>Spermatophyta</taxon>
        <taxon>Magnoliopsida</taxon>
        <taxon>eudicotyledons</taxon>
        <taxon>Gunneridae</taxon>
        <taxon>Pentapetalae</taxon>
        <taxon>asterids</taxon>
        <taxon>lamiids</taxon>
        <taxon>Lamiales</taxon>
        <taxon>Pedaliaceae</taxon>
        <taxon>Sesamum</taxon>
    </lineage>
</organism>
<reference evidence="2" key="2">
    <citation type="journal article" date="2024" name="Plant">
        <title>Genomic evolution and insights into agronomic trait innovations of Sesamum species.</title>
        <authorList>
            <person name="Miao H."/>
            <person name="Wang L."/>
            <person name="Qu L."/>
            <person name="Liu H."/>
            <person name="Sun Y."/>
            <person name="Le M."/>
            <person name="Wang Q."/>
            <person name="Wei S."/>
            <person name="Zheng Y."/>
            <person name="Lin W."/>
            <person name="Duan Y."/>
            <person name="Cao H."/>
            <person name="Xiong S."/>
            <person name="Wang X."/>
            <person name="Wei L."/>
            <person name="Li C."/>
            <person name="Ma Q."/>
            <person name="Ju M."/>
            <person name="Zhao R."/>
            <person name="Li G."/>
            <person name="Mu C."/>
            <person name="Tian Q."/>
            <person name="Mei H."/>
            <person name="Zhang T."/>
            <person name="Gao T."/>
            <person name="Zhang H."/>
        </authorList>
    </citation>
    <scope>NUCLEOTIDE SEQUENCE</scope>
    <source>
        <strain evidence="2">KEN1</strain>
    </source>
</reference>
<feature type="compositionally biased region" description="Low complexity" evidence="1">
    <location>
        <begin position="21"/>
        <end position="32"/>
    </location>
</feature>
<evidence type="ECO:0000313" key="2">
    <source>
        <dbReference type="EMBL" id="KAL0427809.1"/>
    </source>
</evidence>
<protein>
    <submittedName>
        <fullName evidence="2">Uncharacterized protein</fullName>
    </submittedName>
</protein>
<reference evidence="2" key="1">
    <citation type="submission" date="2020-06" db="EMBL/GenBank/DDBJ databases">
        <authorList>
            <person name="Li T."/>
            <person name="Hu X."/>
            <person name="Zhang T."/>
            <person name="Song X."/>
            <person name="Zhang H."/>
            <person name="Dai N."/>
            <person name="Sheng W."/>
            <person name="Hou X."/>
            <person name="Wei L."/>
        </authorList>
    </citation>
    <scope>NUCLEOTIDE SEQUENCE</scope>
    <source>
        <strain evidence="2">KEN1</strain>
        <tissue evidence="2">Leaf</tissue>
    </source>
</reference>
<name>A0AAW2VDK0_9LAMI</name>
<proteinExistence type="predicted"/>
<gene>
    <name evidence="2" type="ORF">Slati_2955700</name>
</gene>
<dbReference type="AlphaFoldDB" id="A0AAW2VDK0"/>
<comment type="caution">
    <text evidence="2">The sequence shown here is derived from an EMBL/GenBank/DDBJ whole genome shotgun (WGS) entry which is preliminary data.</text>
</comment>
<dbReference type="EMBL" id="JACGWN010000010">
    <property type="protein sequence ID" value="KAL0427809.1"/>
    <property type="molecule type" value="Genomic_DNA"/>
</dbReference>
<feature type="region of interest" description="Disordered" evidence="1">
    <location>
        <begin position="14"/>
        <end position="60"/>
    </location>
</feature>
<sequence length="94" mass="10139">MMNRVVVRKFIPEDVPPIPFSSPSSRSPSVTPFEAPPPSTFRSSLPPIPYSSSQPHETPVIEVETSPKPEVEIGCDTKGIPTISHSIFSSCASC</sequence>
<accession>A0AAW2VDK0</accession>